<dbReference type="EMBL" id="JAFBEI010000005">
    <property type="protein sequence ID" value="MBM7635550.1"/>
    <property type="molecule type" value="Genomic_DNA"/>
</dbReference>
<proteinExistence type="predicted"/>
<name>A0ABS2PJE0_9STRE</name>
<reference evidence="1 2" key="1">
    <citation type="submission" date="2021-01" db="EMBL/GenBank/DDBJ databases">
        <title>Genomic Encyclopedia of Type Strains, Phase IV (KMG-IV): sequencing the most valuable type-strain genomes for metagenomic binning, comparative biology and taxonomic classification.</title>
        <authorList>
            <person name="Goeker M."/>
        </authorList>
    </citation>
    <scope>NUCLEOTIDE SEQUENCE [LARGE SCALE GENOMIC DNA]</scope>
    <source>
        <strain evidence="1 2">DSM 27513</strain>
    </source>
</reference>
<organism evidence="1 2">
    <name type="scientific">Streptococcus saliviloxodontae</name>
    <dbReference type="NCBI Taxonomy" id="1349416"/>
    <lineage>
        <taxon>Bacteria</taxon>
        <taxon>Bacillati</taxon>
        <taxon>Bacillota</taxon>
        <taxon>Bacilli</taxon>
        <taxon>Lactobacillales</taxon>
        <taxon>Streptococcaceae</taxon>
        <taxon>Streptococcus</taxon>
    </lineage>
</organism>
<dbReference type="RefSeq" id="WP_205016490.1">
    <property type="nucleotide sequence ID" value="NZ_JAFBEI010000005.1"/>
</dbReference>
<keyword evidence="2" id="KW-1185">Reference proteome</keyword>
<gene>
    <name evidence="1" type="ORF">JOC31_000343</name>
</gene>
<sequence length="73" mass="7202">MNTKTFEKFELLDYVQLSAVEGGGWFSCGGSIALGAAEGYMATAGGTIFLGPYALGTGAVGAVIGGIGGAFTC</sequence>
<accession>A0ABS2PJE0</accession>
<evidence type="ECO:0008006" key="3">
    <source>
        <dbReference type="Google" id="ProtNLM"/>
    </source>
</evidence>
<evidence type="ECO:0000313" key="2">
    <source>
        <dbReference type="Proteomes" id="UP000809081"/>
    </source>
</evidence>
<comment type="caution">
    <text evidence="1">The sequence shown here is derived from an EMBL/GenBank/DDBJ whole genome shotgun (WGS) entry which is preliminary data.</text>
</comment>
<dbReference type="Pfam" id="PF10439">
    <property type="entry name" value="Bacteriocin_IIc"/>
    <property type="match status" value="1"/>
</dbReference>
<dbReference type="Proteomes" id="UP000809081">
    <property type="component" value="Unassembled WGS sequence"/>
</dbReference>
<dbReference type="InterPro" id="IPR019493">
    <property type="entry name" value="Bacteriocin_IIb_lactacin-rel"/>
</dbReference>
<protein>
    <recommendedName>
        <fullName evidence="3">ComC/BlpC family peptide pheromone/bacteriocin</fullName>
    </recommendedName>
</protein>
<evidence type="ECO:0000313" key="1">
    <source>
        <dbReference type="EMBL" id="MBM7635550.1"/>
    </source>
</evidence>